<dbReference type="EMBL" id="MGDD01000183">
    <property type="protein sequence ID" value="OGL45310.1"/>
    <property type="molecule type" value="Genomic_DNA"/>
</dbReference>
<dbReference type="Pfam" id="PF09957">
    <property type="entry name" value="VapB_antitoxin"/>
    <property type="match status" value="1"/>
</dbReference>
<proteinExistence type="predicted"/>
<dbReference type="AlphaFoldDB" id="A0A1F7RV98"/>
<comment type="caution">
    <text evidence="1">The sequence shown here is derived from an EMBL/GenBank/DDBJ whole genome shotgun (WGS) entry which is preliminary data.</text>
</comment>
<dbReference type="InterPro" id="IPR019239">
    <property type="entry name" value="VapB_antitoxin"/>
</dbReference>
<evidence type="ECO:0000313" key="2">
    <source>
        <dbReference type="Proteomes" id="UP000179266"/>
    </source>
</evidence>
<accession>A0A1F7RV98</accession>
<gene>
    <name evidence="1" type="ORF">A2161_04490</name>
</gene>
<dbReference type="Proteomes" id="UP000179266">
    <property type="component" value="Unassembled WGS sequence"/>
</dbReference>
<protein>
    <submittedName>
        <fullName evidence="1">Transcriptional regulator of the Arc/MetJ class</fullName>
    </submittedName>
</protein>
<reference evidence="1 2" key="1">
    <citation type="journal article" date="2016" name="Nat. Commun.">
        <title>Thousands of microbial genomes shed light on interconnected biogeochemical processes in an aquifer system.</title>
        <authorList>
            <person name="Anantharaman K."/>
            <person name="Brown C.T."/>
            <person name="Hug L.A."/>
            <person name="Sharon I."/>
            <person name="Castelle C.J."/>
            <person name="Probst A.J."/>
            <person name="Thomas B.C."/>
            <person name="Singh A."/>
            <person name="Wilkins M.J."/>
            <person name="Karaoz U."/>
            <person name="Brodie E.L."/>
            <person name="Williams K.H."/>
            <person name="Hubbard S.S."/>
            <person name="Banfield J.F."/>
        </authorList>
    </citation>
    <scope>NUCLEOTIDE SEQUENCE [LARGE SCALE GENOMIC DNA]</scope>
</reference>
<sequence length="69" mass="8247">MAKRTNIVIDEKLIKEGMKVTGIKTQRALIDYALRDLLRRNSQKRILELKGKIYWNGDLSKMRRKRNFL</sequence>
<evidence type="ECO:0000313" key="1">
    <source>
        <dbReference type="EMBL" id="OGL45310.1"/>
    </source>
</evidence>
<name>A0A1F7RV98_9BACT</name>
<organism evidence="1 2">
    <name type="scientific">Candidatus Schekmanbacteria bacterium RBG_13_48_7</name>
    <dbReference type="NCBI Taxonomy" id="1817878"/>
    <lineage>
        <taxon>Bacteria</taxon>
        <taxon>Candidatus Schekmaniibacteriota</taxon>
    </lineage>
</organism>